<feature type="compositionally biased region" description="Polar residues" evidence="7">
    <location>
        <begin position="671"/>
        <end position="681"/>
    </location>
</feature>
<feature type="compositionally biased region" description="Low complexity" evidence="7">
    <location>
        <begin position="230"/>
        <end position="258"/>
    </location>
</feature>
<dbReference type="PROSITE" id="PS50114">
    <property type="entry name" value="GATA_ZN_FINGER_2"/>
    <property type="match status" value="1"/>
</dbReference>
<keyword evidence="10" id="KW-1185">Reference proteome</keyword>
<dbReference type="PANTHER" id="PTHR10071">
    <property type="entry name" value="TRANSCRIPTION FACTOR GATA FAMILY MEMBER"/>
    <property type="match status" value="1"/>
</dbReference>
<keyword evidence="4" id="KW-0862">Zinc</keyword>
<reference evidence="9 10" key="1">
    <citation type="submission" date="2024-03" db="EMBL/GenBank/DDBJ databases">
        <authorList>
            <person name="Brejova B."/>
        </authorList>
    </citation>
    <scope>NUCLEOTIDE SEQUENCE [LARGE SCALE GENOMIC DNA]</scope>
    <source>
        <strain evidence="9 10">CBS 14171</strain>
    </source>
</reference>
<dbReference type="PANTHER" id="PTHR10071:SF281">
    <property type="entry name" value="BOX A-BINDING FACTOR-RELATED"/>
    <property type="match status" value="1"/>
</dbReference>
<dbReference type="SUPFAM" id="SSF57716">
    <property type="entry name" value="Glucocorticoid receptor-like (DNA-binding domain)"/>
    <property type="match status" value="1"/>
</dbReference>
<proteinExistence type="predicted"/>
<gene>
    <name evidence="9" type="ORF">LODBEIA_P54230</name>
</gene>
<evidence type="ECO:0000256" key="5">
    <source>
        <dbReference type="ARBA" id="ARBA00023242"/>
    </source>
</evidence>
<dbReference type="Proteomes" id="UP001497383">
    <property type="component" value="Chromosome 7"/>
</dbReference>
<feature type="region of interest" description="Disordered" evidence="7">
    <location>
        <begin position="418"/>
        <end position="444"/>
    </location>
</feature>
<evidence type="ECO:0000256" key="6">
    <source>
        <dbReference type="PROSITE-ProRule" id="PRU00094"/>
    </source>
</evidence>
<sequence length="875" mass="94866">MASSSAASKSGCEDNTRAVTKLKTSASATTTPAVGTTHSATPSQALQFDAGPSLVDLFHSAKKLLHLQSRVENRQLRKANSRTQLNHLAYMKSSNSQEFVVSPAVHHRRIPDQNDKTALDLLSPLSIDELQNNTIKIKPEQANGANQNNTSNNTNNNSNTNKTLLSSSSSLSSSSCQKSSASPSHPIKDEIKVLTPGSDISSTSRHGSNASASSTNSSLPSESETIKAPKSNLTSSLSKLKNQDQSQHPQQSQSQSQQQAAEGIVTTCFNCKTQKTPLWRKDASGNTLCNACGLFLKLHGTTRPLSLKTDVIKKRNSRKTPSMVTGNMSMVDSMQSSTSVPRSVGANSFIKPDGAGQKRLHPAMGSSVPNGVSSHGTPISSSNSTQRFKNVLILPKPPSASNLKSSFNSKSIAIPSSLPHDPLSSETSPASASSSVASSSSYSYTVNNNQPFKRKKSEVNIAAAAAAAAAGMTPLSSSFSCSRSRDNSTVSLTGQSYQQQCQPPPSSSLKRTNSIISSTSLSRRTSLVNIPSRKSISVSTPINSLTSNNVNSWSQRNPQSNYFDVPQQHQQILQNQFHQGSFQAQHPSISRHNSATTFNSNNQNFMNHDFADTPCSYNSPSSFANTPHHHHHHHYQNHQNQNQNQPHHNQISQNHPHQQHHHHPHPHSQQRYQETTPSSVPETPLNVVDLLPSSTNSYNKTPAPPPASTLTSQLRQQHLQQQTGPKSLLKQRVLAEYQASRPPMQQRSGIDDELVMMQNDPFTSNSNNSALGGGGGGAQDNAMAMPISGFDSSNGVMNDDDFFKNYTSLNDDEVDIEEMINLNQFQQMQTPQESQPVPVTFGNDFMAKDVKLENGNANGVNAPAHKDLDWLKFEL</sequence>
<evidence type="ECO:0000256" key="7">
    <source>
        <dbReference type="SAM" id="MobiDB-lite"/>
    </source>
</evidence>
<dbReference type="EMBL" id="OZ022411">
    <property type="protein sequence ID" value="CAK9441555.1"/>
    <property type="molecule type" value="Genomic_DNA"/>
</dbReference>
<dbReference type="Pfam" id="PF00320">
    <property type="entry name" value="GATA"/>
    <property type="match status" value="1"/>
</dbReference>
<dbReference type="InterPro" id="IPR000679">
    <property type="entry name" value="Znf_GATA"/>
</dbReference>
<feature type="compositionally biased region" description="Low complexity" evidence="7">
    <location>
        <begin position="637"/>
        <end position="656"/>
    </location>
</feature>
<evidence type="ECO:0000256" key="1">
    <source>
        <dbReference type="ARBA" id="ARBA00004123"/>
    </source>
</evidence>
<evidence type="ECO:0000256" key="4">
    <source>
        <dbReference type="ARBA" id="ARBA00022833"/>
    </source>
</evidence>
<dbReference type="InterPro" id="IPR039355">
    <property type="entry name" value="Transcription_factor_GATA"/>
</dbReference>
<feature type="compositionally biased region" description="Basic residues" evidence="7">
    <location>
        <begin position="627"/>
        <end position="636"/>
    </location>
</feature>
<feature type="compositionally biased region" description="Basic residues" evidence="7">
    <location>
        <begin position="657"/>
        <end position="668"/>
    </location>
</feature>
<keyword evidence="3 6" id="KW-0863">Zinc-finger</keyword>
<dbReference type="SMART" id="SM00401">
    <property type="entry name" value="ZnF_GATA"/>
    <property type="match status" value="1"/>
</dbReference>
<feature type="compositionally biased region" description="Low complexity" evidence="7">
    <location>
        <begin position="208"/>
        <end position="223"/>
    </location>
</feature>
<feature type="compositionally biased region" description="Polar residues" evidence="7">
    <location>
        <begin position="198"/>
        <end position="207"/>
    </location>
</feature>
<dbReference type="CDD" id="cd00202">
    <property type="entry name" value="ZnF_GATA"/>
    <property type="match status" value="1"/>
</dbReference>
<accession>A0ABP0ZST9</accession>
<evidence type="ECO:0000313" key="10">
    <source>
        <dbReference type="Proteomes" id="UP001497383"/>
    </source>
</evidence>
<dbReference type="PROSITE" id="PS00344">
    <property type="entry name" value="GATA_ZN_FINGER_1"/>
    <property type="match status" value="1"/>
</dbReference>
<feature type="compositionally biased region" description="Low complexity" evidence="7">
    <location>
        <begin position="709"/>
        <end position="723"/>
    </location>
</feature>
<dbReference type="GeneID" id="92210619"/>
<evidence type="ECO:0000313" key="9">
    <source>
        <dbReference type="EMBL" id="CAK9441555.1"/>
    </source>
</evidence>
<protein>
    <recommendedName>
        <fullName evidence="8">GATA-type domain-containing protein</fullName>
    </recommendedName>
</protein>
<evidence type="ECO:0000259" key="8">
    <source>
        <dbReference type="PROSITE" id="PS50114"/>
    </source>
</evidence>
<feature type="region of interest" description="Disordered" evidence="7">
    <location>
        <begin position="621"/>
        <end position="726"/>
    </location>
</feature>
<dbReference type="Gene3D" id="3.30.50.10">
    <property type="entry name" value="Erythroid Transcription Factor GATA-1, subunit A"/>
    <property type="match status" value="1"/>
</dbReference>
<evidence type="ECO:0000256" key="2">
    <source>
        <dbReference type="ARBA" id="ARBA00022723"/>
    </source>
</evidence>
<dbReference type="PRINTS" id="PR00619">
    <property type="entry name" value="GATAZNFINGER"/>
</dbReference>
<feature type="region of interest" description="Disordered" evidence="7">
    <location>
        <begin position="140"/>
        <end position="258"/>
    </location>
</feature>
<feature type="compositionally biased region" description="Polar residues" evidence="7">
    <location>
        <begin position="367"/>
        <end position="384"/>
    </location>
</feature>
<dbReference type="RefSeq" id="XP_066832361.1">
    <property type="nucleotide sequence ID" value="XM_066975754.1"/>
</dbReference>
<dbReference type="InterPro" id="IPR013088">
    <property type="entry name" value="Znf_NHR/GATA"/>
</dbReference>
<organism evidence="9 10">
    <name type="scientific">Lodderomyces beijingensis</name>
    <dbReference type="NCBI Taxonomy" id="1775926"/>
    <lineage>
        <taxon>Eukaryota</taxon>
        <taxon>Fungi</taxon>
        <taxon>Dikarya</taxon>
        <taxon>Ascomycota</taxon>
        <taxon>Saccharomycotina</taxon>
        <taxon>Pichiomycetes</taxon>
        <taxon>Debaryomycetaceae</taxon>
        <taxon>Candida/Lodderomyces clade</taxon>
        <taxon>Lodderomyces</taxon>
    </lineage>
</organism>
<feature type="region of interest" description="Disordered" evidence="7">
    <location>
        <begin position="356"/>
        <end position="384"/>
    </location>
</feature>
<feature type="compositionally biased region" description="Low complexity" evidence="7">
    <location>
        <begin position="145"/>
        <end position="182"/>
    </location>
</feature>
<keyword evidence="2" id="KW-0479">Metal-binding</keyword>
<feature type="compositionally biased region" description="Low complexity" evidence="7">
    <location>
        <begin position="424"/>
        <end position="443"/>
    </location>
</feature>
<name>A0ABP0ZST9_9ASCO</name>
<feature type="region of interest" description="Disordered" evidence="7">
    <location>
        <begin position="475"/>
        <end position="513"/>
    </location>
</feature>
<feature type="domain" description="GATA-type" evidence="8">
    <location>
        <begin position="268"/>
        <end position="315"/>
    </location>
</feature>
<keyword evidence="5" id="KW-0539">Nucleus</keyword>
<comment type="subcellular location">
    <subcellularLocation>
        <location evidence="1">Nucleus</location>
    </subcellularLocation>
</comment>
<evidence type="ECO:0000256" key="3">
    <source>
        <dbReference type="ARBA" id="ARBA00022771"/>
    </source>
</evidence>